<dbReference type="GO" id="GO:0005524">
    <property type="term" value="F:ATP binding"/>
    <property type="evidence" value="ECO:0007669"/>
    <property type="project" value="UniProtKB-KW"/>
</dbReference>
<dbReference type="GO" id="GO:0016887">
    <property type="term" value="F:ATP hydrolysis activity"/>
    <property type="evidence" value="ECO:0007669"/>
    <property type="project" value="InterPro"/>
</dbReference>
<organism evidence="5 6">
    <name type="scientific">Hydnum rufescens UP504</name>
    <dbReference type="NCBI Taxonomy" id="1448309"/>
    <lineage>
        <taxon>Eukaryota</taxon>
        <taxon>Fungi</taxon>
        <taxon>Dikarya</taxon>
        <taxon>Basidiomycota</taxon>
        <taxon>Agaricomycotina</taxon>
        <taxon>Agaricomycetes</taxon>
        <taxon>Cantharellales</taxon>
        <taxon>Hydnaceae</taxon>
        <taxon>Hydnum</taxon>
    </lineage>
</organism>
<keyword evidence="3" id="KW-0067">ATP-binding</keyword>
<dbReference type="AlphaFoldDB" id="A0A9P6B6V6"/>
<dbReference type="InterPro" id="IPR050773">
    <property type="entry name" value="CbxX/CfxQ_RuBisCO_ESX"/>
</dbReference>
<feature type="domain" description="ATPase AAA-type core" evidence="4">
    <location>
        <begin position="203"/>
        <end position="273"/>
    </location>
</feature>
<evidence type="ECO:0000313" key="6">
    <source>
        <dbReference type="Proteomes" id="UP000886523"/>
    </source>
</evidence>
<keyword evidence="2" id="KW-0547">Nucleotide-binding</keyword>
<reference evidence="5" key="1">
    <citation type="journal article" date="2020" name="Nat. Commun.">
        <title>Large-scale genome sequencing of mycorrhizal fungi provides insights into the early evolution of symbiotic traits.</title>
        <authorList>
            <person name="Miyauchi S."/>
            <person name="Kiss E."/>
            <person name="Kuo A."/>
            <person name="Drula E."/>
            <person name="Kohler A."/>
            <person name="Sanchez-Garcia M."/>
            <person name="Morin E."/>
            <person name="Andreopoulos B."/>
            <person name="Barry K.W."/>
            <person name="Bonito G."/>
            <person name="Buee M."/>
            <person name="Carver A."/>
            <person name="Chen C."/>
            <person name="Cichocki N."/>
            <person name="Clum A."/>
            <person name="Culley D."/>
            <person name="Crous P.W."/>
            <person name="Fauchery L."/>
            <person name="Girlanda M."/>
            <person name="Hayes R.D."/>
            <person name="Keri Z."/>
            <person name="LaButti K."/>
            <person name="Lipzen A."/>
            <person name="Lombard V."/>
            <person name="Magnuson J."/>
            <person name="Maillard F."/>
            <person name="Murat C."/>
            <person name="Nolan M."/>
            <person name="Ohm R.A."/>
            <person name="Pangilinan J."/>
            <person name="Pereira M.F."/>
            <person name="Perotto S."/>
            <person name="Peter M."/>
            <person name="Pfister S."/>
            <person name="Riley R."/>
            <person name="Sitrit Y."/>
            <person name="Stielow J.B."/>
            <person name="Szollosi G."/>
            <person name="Zifcakova L."/>
            <person name="Stursova M."/>
            <person name="Spatafora J.W."/>
            <person name="Tedersoo L."/>
            <person name="Vaario L.M."/>
            <person name="Yamada A."/>
            <person name="Yan M."/>
            <person name="Wang P."/>
            <person name="Xu J."/>
            <person name="Bruns T."/>
            <person name="Baldrian P."/>
            <person name="Vilgalys R."/>
            <person name="Dunand C."/>
            <person name="Henrissat B."/>
            <person name="Grigoriev I.V."/>
            <person name="Hibbett D."/>
            <person name="Nagy L.G."/>
            <person name="Martin F.M."/>
        </authorList>
    </citation>
    <scope>NUCLEOTIDE SEQUENCE</scope>
    <source>
        <strain evidence="5">UP504</strain>
    </source>
</reference>
<protein>
    <recommendedName>
        <fullName evidence="4">ATPase AAA-type core domain-containing protein</fullName>
    </recommendedName>
</protein>
<dbReference type="InterPro" id="IPR003959">
    <property type="entry name" value="ATPase_AAA_core"/>
</dbReference>
<evidence type="ECO:0000256" key="2">
    <source>
        <dbReference type="ARBA" id="ARBA00022741"/>
    </source>
</evidence>
<gene>
    <name evidence="5" type="ORF">BS47DRAFT_1433670</name>
</gene>
<dbReference type="EMBL" id="MU128932">
    <property type="protein sequence ID" value="KAF9517366.1"/>
    <property type="molecule type" value="Genomic_DNA"/>
</dbReference>
<evidence type="ECO:0000256" key="3">
    <source>
        <dbReference type="ARBA" id="ARBA00022840"/>
    </source>
</evidence>
<dbReference type="PRINTS" id="PR00819">
    <property type="entry name" value="CBXCFQXSUPER"/>
</dbReference>
<dbReference type="Gene3D" id="3.40.50.300">
    <property type="entry name" value="P-loop containing nucleotide triphosphate hydrolases"/>
    <property type="match status" value="1"/>
</dbReference>
<dbReference type="InterPro" id="IPR000641">
    <property type="entry name" value="CbxX/CfxQ"/>
</dbReference>
<comment type="caution">
    <text evidence="5">The sequence shown here is derived from an EMBL/GenBank/DDBJ whole genome shotgun (WGS) entry which is preliminary data.</text>
</comment>
<proteinExistence type="inferred from homology"/>
<name>A0A9P6B6V6_9AGAM</name>
<accession>A0A9P6B6V6</accession>
<dbReference type="OrthoDB" id="2423195at2759"/>
<keyword evidence="6" id="KW-1185">Reference proteome</keyword>
<dbReference type="InterPro" id="IPR027417">
    <property type="entry name" value="P-loop_NTPase"/>
</dbReference>
<evidence type="ECO:0000256" key="1">
    <source>
        <dbReference type="ARBA" id="ARBA00010378"/>
    </source>
</evidence>
<dbReference type="PANTHER" id="PTHR43392:SF2">
    <property type="entry name" value="AAA-TYPE ATPASE FAMILY PROTEIN _ ANKYRIN REPEAT FAMILY PROTEIN"/>
    <property type="match status" value="1"/>
</dbReference>
<sequence>MRVLQKNTCTFRSLTHPEPITLARLTMEPARYRCFREKTTLRHKGHLRQYRWQRLHVIEFTIENALTFEDFPASESQLREILDFKLNDQDLGATDLAKQVVGDLLDGAKNRPNFGNAGEVAKIRYQNGLASVPPDQRSEVIFEPQDFDPDWGRDRNAPANVAKLFEDLVGCDDIVRKLSDYQKIARTMKASGVDMRKQIPTSVIFKGPPGTAKTREFGQVYYDMGFLSSPDLVECSASNLLGQYVGHTGPKTKKLFEKALGKVLFVFLHDLEDIHVLLGQQKPEWLRTEKKNKAYSI</sequence>
<comment type="similarity">
    <text evidence="1">Belongs to the CbxX/CfxQ family.</text>
</comment>
<dbReference type="Pfam" id="PF00004">
    <property type="entry name" value="AAA"/>
    <property type="match status" value="1"/>
</dbReference>
<dbReference type="Proteomes" id="UP000886523">
    <property type="component" value="Unassembled WGS sequence"/>
</dbReference>
<dbReference type="PANTHER" id="PTHR43392">
    <property type="entry name" value="AAA-TYPE ATPASE FAMILY PROTEIN / ANKYRIN REPEAT FAMILY PROTEIN"/>
    <property type="match status" value="1"/>
</dbReference>
<evidence type="ECO:0000313" key="5">
    <source>
        <dbReference type="EMBL" id="KAF9517366.1"/>
    </source>
</evidence>
<dbReference type="SUPFAM" id="SSF52540">
    <property type="entry name" value="P-loop containing nucleoside triphosphate hydrolases"/>
    <property type="match status" value="1"/>
</dbReference>
<evidence type="ECO:0000259" key="4">
    <source>
        <dbReference type="Pfam" id="PF00004"/>
    </source>
</evidence>